<dbReference type="InterPro" id="IPR003593">
    <property type="entry name" value="AAA+_ATPase"/>
</dbReference>
<keyword evidence="2" id="KW-0804">Transcription</keyword>
<dbReference type="SUPFAM" id="SSF48452">
    <property type="entry name" value="TPR-like"/>
    <property type="match status" value="1"/>
</dbReference>
<reference evidence="6 7" key="1">
    <citation type="submission" date="2024-10" db="EMBL/GenBank/DDBJ databases">
        <title>The Natural Products Discovery Center: Release of the First 8490 Sequenced Strains for Exploring Actinobacteria Biosynthetic Diversity.</title>
        <authorList>
            <person name="Kalkreuter E."/>
            <person name="Kautsar S.A."/>
            <person name="Yang D."/>
            <person name="Bader C.D."/>
            <person name="Teijaro C.N."/>
            <person name="Fluegel L."/>
            <person name="Davis C.M."/>
            <person name="Simpson J.R."/>
            <person name="Lauterbach L."/>
            <person name="Steele A.D."/>
            <person name="Gui C."/>
            <person name="Meng S."/>
            <person name="Li G."/>
            <person name="Viehrig K."/>
            <person name="Ye F."/>
            <person name="Su P."/>
            <person name="Kiefer A.F."/>
            <person name="Nichols A."/>
            <person name="Cepeda A.J."/>
            <person name="Yan W."/>
            <person name="Fan B."/>
            <person name="Jiang Y."/>
            <person name="Adhikari A."/>
            <person name="Zheng C.-J."/>
            <person name="Schuster L."/>
            <person name="Cowan T.M."/>
            <person name="Smanski M.J."/>
            <person name="Chevrette M.G."/>
            <person name="De Carvalho L.P.S."/>
            <person name="Shen B."/>
        </authorList>
    </citation>
    <scope>NUCLEOTIDE SEQUENCE [LARGE SCALE GENOMIC DNA]</scope>
    <source>
        <strain evidence="6 7">NPDC021253</strain>
    </source>
</reference>
<dbReference type="Pfam" id="PF03704">
    <property type="entry name" value="BTAD"/>
    <property type="match status" value="1"/>
</dbReference>
<dbReference type="SUPFAM" id="SSF46894">
    <property type="entry name" value="C-terminal effector domain of the bipartite response regulators"/>
    <property type="match status" value="1"/>
</dbReference>
<dbReference type="RefSeq" id="WP_396679220.1">
    <property type="nucleotide sequence ID" value="NZ_JBIRPU010000007.1"/>
</dbReference>
<dbReference type="PANTHER" id="PTHR35807:SF1">
    <property type="entry name" value="TRANSCRIPTIONAL REGULATOR REDD"/>
    <property type="match status" value="1"/>
</dbReference>
<evidence type="ECO:0000256" key="2">
    <source>
        <dbReference type="ARBA" id="ARBA00023163"/>
    </source>
</evidence>
<gene>
    <name evidence="6" type="ORF">ACH4OY_13180</name>
</gene>
<protein>
    <submittedName>
        <fullName evidence="6">BTAD domain-containing putative transcriptional regulator</fullName>
    </submittedName>
</protein>
<name>A0ABW7SIV0_9ACTN</name>
<evidence type="ECO:0000256" key="1">
    <source>
        <dbReference type="ARBA" id="ARBA00023015"/>
    </source>
</evidence>
<evidence type="ECO:0000259" key="4">
    <source>
        <dbReference type="SMART" id="SM00382"/>
    </source>
</evidence>
<dbReference type="Gene3D" id="1.10.10.10">
    <property type="entry name" value="Winged helix-like DNA-binding domain superfamily/Winged helix DNA-binding domain"/>
    <property type="match status" value="1"/>
</dbReference>
<dbReference type="CDD" id="cd15831">
    <property type="entry name" value="BTAD"/>
    <property type="match status" value="1"/>
</dbReference>
<evidence type="ECO:0000259" key="5">
    <source>
        <dbReference type="SMART" id="SM01043"/>
    </source>
</evidence>
<dbReference type="InterPro" id="IPR011990">
    <property type="entry name" value="TPR-like_helical_dom_sf"/>
</dbReference>
<sequence>MSGRSDAPAGSPGRSRGPADEGPLAGEFRVLGPVEVGRRRRAVRIGGVKPRVFLLAMLLNVNRQVSLDWLTDALWDGQPPTSAVANLRTYAMCVRRWLAGSPEVEMVCRSGAYELALSPRRVDVYRFESLVADGRSALGRGDRLDAAARLTAALRLWRGPAGGGVPCGRPLAARLAALEEQRLAVAEECAEILLALDRTTEVIADMRVLLGDDPLREHAWTLLIRALHASGDAAGALTAYAEAHAVLAEQLGLDPGPNLLAAQRAVLNRDPVPSSWGRTEVVAVGPPTVDQEVPRQLPRPALFVGRDRECARLAEMVLADPGQARVVAVDGPPGTGKSALALRVAGMVTDRFPDGQLYADLGGPDNADPAVIIQALLRALGDPLGGVAGSLAEASARYRSLTAGRRLLVVIDNADDTASVDELLPTGAGCAALVTGRRTPTLDHADRLTVGALRPAEAETLIAALAGAERVARAPTATAEIARRCQHLPLVLRAVGALLADRPHWSLPEFLDTLVDGRCQLSDLRHRDGRLADVLSRVGRELHPSGPAAARLLGAIRRHGLSELTPSGAATLLTVTVGTAEAALDRLVDEHLLHRVGPDRYAPVGLTCLR</sequence>
<dbReference type="InterPro" id="IPR049945">
    <property type="entry name" value="AAA_22"/>
</dbReference>
<accession>A0ABW7SIV0</accession>
<dbReference type="Pfam" id="PF13401">
    <property type="entry name" value="AAA_22"/>
    <property type="match status" value="1"/>
</dbReference>
<dbReference type="PRINTS" id="PR00364">
    <property type="entry name" value="DISEASERSIST"/>
</dbReference>
<dbReference type="SMART" id="SM00382">
    <property type="entry name" value="AAA"/>
    <property type="match status" value="1"/>
</dbReference>
<comment type="caution">
    <text evidence="6">The sequence shown here is derived from an EMBL/GenBank/DDBJ whole genome shotgun (WGS) entry which is preliminary data.</text>
</comment>
<dbReference type="Gene3D" id="1.25.40.10">
    <property type="entry name" value="Tetratricopeptide repeat domain"/>
    <property type="match status" value="1"/>
</dbReference>
<feature type="domain" description="AAA+ ATPase" evidence="4">
    <location>
        <begin position="323"/>
        <end position="598"/>
    </location>
</feature>
<evidence type="ECO:0000313" key="6">
    <source>
        <dbReference type="EMBL" id="MFI0793625.1"/>
    </source>
</evidence>
<feature type="region of interest" description="Disordered" evidence="3">
    <location>
        <begin position="1"/>
        <end position="24"/>
    </location>
</feature>
<keyword evidence="7" id="KW-1185">Reference proteome</keyword>
<dbReference type="SUPFAM" id="SSF52540">
    <property type="entry name" value="P-loop containing nucleoside triphosphate hydrolases"/>
    <property type="match status" value="1"/>
</dbReference>
<dbReference type="Proteomes" id="UP001611075">
    <property type="component" value="Unassembled WGS sequence"/>
</dbReference>
<dbReference type="PANTHER" id="PTHR35807">
    <property type="entry name" value="TRANSCRIPTIONAL REGULATOR REDD-RELATED"/>
    <property type="match status" value="1"/>
</dbReference>
<proteinExistence type="predicted"/>
<dbReference type="InterPro" id="IPR051677">
    <property type="entry name" value="AfsR-DnrI-RedD_regulator"/>
</dbReference>
<dbReference type="InterPro" id="IPR016032">
    <property type="entry name" value="Sig_transdc_resp-reg_C-effctor"/>
</dbReference>
<dbReference type="InterPro" id="IPR005158">
    <property type="entry name" value="BTAD"/>
</dbReference>
<evidence type="ECO:0000313" key="7">
    <source>
        <dbReference type="Proteomes" id="UP001611075"/>
    </source>
</evidence>
<keyword evidence="1" id="KW-0805">Transcription regulation</keyword>
<dbReference type="SMART" id="SM01043">
    <property type="entry name" value="BTAD"/>
    <property type="match status" value="1"/>
</dbReference>
<dbReference type="Gene3D" id="3.40.50.300">
    <property type="entry name" value="P-loop containing nucleotide triphosphate hydrolases"/>
    <property type="match status" value="1"/>
</dbReference>
<dbReference type="InterPro" id="IPR036388">
    <property type="entry name" value="WH-like_DNA-bd_sf"/>
</dbReference>
<dbReference type="EMBL" id="JBIRPU010000007">
    <property type="protein sequence ID" value="MFI0793625.1"/>
    <property type="molecule type" value="Genomic_DNA"/>
</dbReference>
<dbReference type="InterPro" id="IPR027417">
    <property type="entry name" value="P-loop_NTPase"/>
</dbReference>
<organism evidence="6 7">
    <name type="scientific">Micromonospora rubida</name>
    <dbReference type="NCBI Taxonomy" id="2697657"/>
    <lineage>
        <taxon>Bacteria</taxon>
        <taxon>Bacillati</taxon>
        <taxon>Actinomycetota</taxon>
        <taxon>Actinomycetes</taxon>
        <taxon>Micromonosporales</taxon>
        <taxon>Micromonosporaceae</taxon>
        <taxon>Micromonospora</taxon>
    </lineage>
</organism>
<evidence type="ECO:0000256" key="3">
    <source>
        <dbReference type="SAM" id="MobiDB-lite"/>
    </source>
</evidence>
<feature type="domain" description="Bacterial transcriptional activator" evidence="5">
    <location>
        <begin position="122"/>
        <end position="267"/>
    </location>
</feature>